<dbReference type="OMA" id="CCCFEPL"/>
<dbReference type="InterPro" id="IPR029063">
    <property type="entry name" value="SAM-dependent_MTases_sf"/>
</dbReference>
<proteinExistence type="predicted"/>
<evidence type="ECO:0000256" key="1">
    <source>
        <dbReference type="SAM" id="MobiDB-lite"/>
    </source>
</evidence>
<dbReference type="KEGG" id="olu:OSTLU_26719"/>
<dbReference type="EMBL" id="CP000592">
    <property type="protein sequence ID" value="ABO99045.1"/>
    <property type="molecule type" value="Genomic_DNA"/>
</dbReference>
<name>A4S5D0_OSTLU</name>
<evidence type="ECO:0000313" key="3">
    <source>
        <dbReference type="Proteomes" id="UP000001568"/>
    </source>
</evidence>
<feature type="compositionally biased region" description="Basic and acidic residues" evidence="1">
    <location>
        <begin position="31"/>
        <end position="46"/>
    </location>
</feature>
<reference evidence="2 3" key="1">
    <citation type="journal article" date="2007" name="Proc. Natl. Acad. Sci. U.S.A.">
        <title>The tiny eukaryote Ostreococcus provides genomic insights into the paradox of plankton speciation.</title>
        <authorList>
            <person name="Palenik B."/>
            <person name="Grimwood J."/>
            <person name="Aerts A."/>
            <person name="Rouze P."/>
            <person name="Salamov A."/>
            <person name="Putnam N."/>
            <person name="Dupont C."/>
            <person name="Jorgensen R."/>
            <person name="Derelle E."/>
            <person name="Rombauts S."/>
            <person name="Zhou K."/>
            <person name="Otillar R."/>
            <person name="Merchant S.S."/>
            <person name="Podell S."/>
            <person name="Gaasterland T."/>
            <person name="Napoli C."/>
            <person name="Gendler K."/>
            <person name="Manuell A."/>
            <person name="Tai V."/>
            <person name="Vallon O."/>
            <person name="Piganeau G."/>
            <person name="Jancek S."/>
            <person name="Heijde M."/>
            <person name="Jabbari K."/>
            <person name="Bowler C."/>
            <person name="Lohr M."/>
            <person name="Robbens S."/>
            <person name="Werner G."/>
            <person name="Dubchak I."/>
            <person name="Pazour G.J."/>
            <person name="Ren Q."/>
            <person name="Paulsen I."/>
            <person name="Delwiche C."/>
            <person name="Schmutz J."/>
            <person name="Rokhsar D."/>
            <person name="Van de Peer Y."/>
            <person name="Moreau H."/>
            <person name="Grigoriev I.V."/>
        </authorList>
    </citation>
    <scope>NUCLEOTIDE SEQUENCE [LARGE SCALE GENOMIC DNA]</scope>
    <source>
        <strain evidence="2 3">CCE9901</strain>
    </source>
</reference>
<dbReference type="Proteomes" id="UP000001568">
    <property type="component" value="Chromosome 12"/>
</dbReference>
<dbReference type="RefSeq" id="XP_001420752.1">
    <property type="nucleotide sequence ID" value="XM_001420715.1"/>
</dbReference>
<evidence type="ECO:0008006" key="4">
    <source>
        <dbReference type="Google" id="ProtNLM"/>
    </source>
</evidence>
<keyword evidence="3" id="KW-1185">Reference proteome</keyword>
<dbReference type="GeneID" id="5004821"/>
<protein>
    <recommendedName>
        <fullName evidence="4">Methyltransferase domain-containing protein</fullName>
    </recommendedName>
</protein>
<dbReference type="Gramene" id="ABO99045">
    <property type="protein sequence ID" value="ABO99045"/>
    <property type="gene ID" value="OSTLU_26719"/>
</dbReference>
<feature type="region of interest" description="Disordered" evidence="1">
    <location>
        <begin position="159"/>
        <end position="193"/>
    </location>
</feature>
<dbReference type="SUPFAM" id="SSF53335">
    <property type="entry name" value="S-adenosyl-L-methionine-dependent methyltransferases"/>
    <property type="match status" value="1"/>
</dbReference>
<accession>A4S5D0</accession>
<evidence type="ECO:0000313" key="2">
    <source>
        <dbReference type="EMBL" id="ABO99045.1"/>
    </source>
</evidence>
<dbReference type="HOGENOM" id="CLU_662909_0_0_1"/>
<gene>
    <name evidence="2" type="ORF">OSTLU_26719</name>
</gene>
<organism evidence="2 3">
    <name type="scientific">Ostreococcus lucimarinus (strain CCE9901)</name>
    <dbReference type="NCBI Taxonomy" id="436017"/>
    <lineage>
        <taxon>Eukaryota</taxon>
        <taxon>Viridiplantae</taxon>
        <taxon>Chlorophyta</taxon>
        <taxon>Mamiellophyceae</taxon>
        <taxon>Mamiellales</taxon>
        <taxon>Bathycoccaceae</taxon>
        <taxon>Ostreococcus</taxon>
    </lineage>
</organism>
<sequence>MFAALSARARARQNDDAIPAWQSKAKSRKRARDDGDKSANDDDSRASETGTIYLTVEWLSRTRGRSNELFAETPQCADVAIEVSESVTGRALVEACVQLPPGATDAMSLLQWGNLKLDDGVLHGQEDGGWSLDVRATPPVRLKLTVPNGTLLKHPALVKETRGKQSVPKELLSDANALKEDLNDPSSVSKETDKAEVVERSRRALHPGRTDDHGIAALLNDHKVFYGKKANMGSFVDVGSGCGSLAAGLARAFPGINVCGIECQDELINQSRLRFRDVDFIHDQAENVLHTCRSAKVVLATTQNFDYETTNYILRVAAELPLLTHLIINEPYLCRPACRTNLKLCCCFEPLETREIKTHWGNSTLSFTIYKRHVRWPYGANALPRGADTAVALMEGNVNEMFLKKTDNSQENSVD</sequence>
<dbReference type="OrthoDB" id="2013972at2759"/>
<dbReference type="AlphaFoldDB" id="A4S5D0"/>
<feature type="region of interest" description="Disordered" evidence="1">
    <location>
        <begin position="1"/>
        <end position="46"/>
    </location>
</feature>
<dbReference type="Gene3D" id="3.40.50.150">
    <property type="entry name" value="Vaccinia Virus protein VP39"/>
    <property type="match status" value="1"/>
</dbReference>